<feature type="region of interest" description="Disordered" evidence="1">
    <location>
        <begin position="1"/>
        <end position="25"/>
    </location>
</feature>
<proteinExistence type="predicted"/>
<feature type="region of interest" description="Disordered" evidence="1">
    <location>
        <begin position="149"/>
        <end position="229"/>
    </location>
</feature>
<keyword evidence="3" id="KW-1185">Reference proteome</keyword>
<name>A0A0S4JU25_BODSA</name>
<evidence type="ECO:0000313" key="2">
    <source>
        <dbReference type="EMBL" id="CUG93789.1"/>
    </source>
</evidence>
<organism evidence="2 3">
    <name type="scientific">Bodo saltans</name>
    <name type="common">Flagellated protozoan</name>
    <dbReference type="NCBI Taxonomy" id="75058"/>
    <lineage>
        <taxon>Eukaryota</taxon>
        <taxon>Discoba</taxon>
        <taxon>Euglenozoa</taxon>
        <taxon>Kinetoplastea</taxon>
        <taxon>Metakinetoplastina</taxon>
        <taxon>Eubodonida</taxon>
        <taxon>Bodonidae</taxon>
        <taxon>Bodo</taxon>
    </lineage>
</organism>
<sequence>MTVTARRPPGSSSPPPKHADQGSLPSDTLQSMVKAIAQQQESLDAILQAVLSSSAAQKEQQEQLATVQANVAALQSVHATEVLLLKNSVLDAQRQVLDKDAIAFDLKQALHSAQAQVSALQQQLIERETVNRAELTKVTLELQTVRGQLDQTTQPRDAPRIREAVNTSWQRAAAKRPRPEELKKVSFQFSTPPDEMMSELDALQRTLPFRNSSRTSSPIQQPSVPATSE</sequence>
<accession>A0A0S4JU25</accession>
<dbReference type="VEuPathDB" id="TriTrypDB:BSAL_44785"/>
<dbReference type="AlphaFoldDB" id="A0A0S4JU25"/>
<dbReference type="Proteomes" id="UP000051952">
    <property type="component" value="Unassembled WGS sequence"/>
</dbReference>
<reference evidence="3" key="1">
    <citation type="submission" date="2015-09" db="EMBL/GenBank/DDBJ databases">
        <authorList>
            <consortium name="Pathogen Informatics"/>
        </authorList>
    </citation>
    <scope>NUCLEOTIDE SEQUENCE [LARGE SCALE GENOMIC DNA]</scope>
    <source>
        <strain evidence="3">Lake Konstanz</strain>
    </source>
</reference>
<feature type="compositionally biased region" description="Polar residues" evidence="1">
    <location>
        <begin position="209"/>
        <end position="229"/>
    </location>
</feature>
<protein>
    <submittedName>
        <fullName evidence="2">Uncharacterized protein</fullName>
    </submittedName>
</protein>
<evidence type="ECO:0000313" key="3">
    <source>
        <dbReference type="Proteomes" id="UP000051952"/>
    </source>
</evidence>
<gene>
    <name evidence="2" type="ORF">BSAL_44785</name>
</gene>
<evidence type="ECO:0000256" key="1">
    <source>
        <dbReference type="SAM" id="MobiDB-lite"/>
    </source>
</evidence>
<dbReference type="EMBL" id="CYKH01002195">
    <property type="protein sequence ID" value="CUG93789.1"/>
    <property type="molecule type" value="Genomic_DNA"/>
</dbReference>